<evidence type="ECO:0000313" key="1">
    <source>
        <dbReference type="EMBL" id="MCO6408132.1"/>
    </source>
</evidence>
<dbReference type="RefSeq" id="WP_252915340.1">
    <property type="nucleotide sequence ID" value="NZ_JAAAML010000001.1"/>
</dbReference>
<protein>
    <submittedName>
        <fullName evidence="1">TIGR02117 family protein</fullName>
    </submittedName>
</protein>
<dbReference type="EMBL" id="JAAAML010000001">
    <property type="protein sequence ID" value="MCO6408132.1"/>
    <property type="molecule type" value="Genomic_DNA"/>
</dbReference>
<dbReference type="Pfam" id="PF09601">
    <property type="entry name" value="DUF2459"/>
    <property type="match status" value="1"/>
</dbReference>
<proteinExistence type="predicted"/>
<accession>A0ABT1CPJ9</accession>
<sequence>MAPGAGARRPRVWRCLLAAALLILVSLGLGTVVPRPLSALFPVADATDSRALGNMRTVLVLSSEIHTDLALPVTREVAADFAFMAADGLDPAQPGVEYLIAGWGGRSFYIETPTWSDLKPGPVLRALTLDRSVMHVGLAGYIDQSHPTVRTIELDEASFQRLLQSVLASFIRTPDGVPVLVAGASYGDYDRFYEAEGRFNAIVGCNVWTARMLRQAGLATGWWTPLPVLLTTSLGLHNTSNRFGYSPVAR</sequence>
<keyword evidence="2" id="KW-1185">Reference proteome</keyword>
<reference evidence="1 2" key="1">
    <citation type="submission" date="2020-01" db="EMBL/GenBank/DDBJ databases">
        <title>Genomes of bacteria type strains.</title>
        <authorList>
            <person name="Chen J."/>
            <person name="Zhu S."/>
            <person name="Yang J."/>
        </authorList>
    </citation>
    <scope>NUCLEOTIDE SEQUENCE [LARGE SCALE GENOMIC DNA]</scope>
    <source>
        <strain evidence="1 2">DSM 16655</strain>
    </source>
</reference>
<dbReference type="InterPro" id="IPR011727">
    <property type="entry name" value="CHP02117"/>
</dbReference>
<organism evidence="1 2">
    <name type="scientific">Hoeflea alexandrii</name>
    <dbReference type="NCBI Taxonomy" id="288436"/>
    <lineage>
        <taxon>Bacteria</taxon>
        <taxon>Pseudomonadati</taxon>
        <taxon>Pseudomonadota</taxon>
        <taxon>Alphaproteobacteria</taxon>
        <taxon>Hyphomicrobiales</taxon>
        <taxon>Rhizobiaceae</taxon>
        <taxon>Hoeflea</taxon>
    </lineage>
</organism>
<gene>
    <name evidence="1" type="ORF">GTW23_08110</name>
</gene>
<name>A0ABT1CPJ9_9HYPH</name>
<comment type="caution">
    <text evidence="1">The sequence shown here is derived from an EMBL/GenBank/DDBJ whole genome shotgun (WGS) entry which is preliminary data.</text>
</comment>
<evidence type="ECO:0000313" key="2">
    <source>
        <dbReference type="Proteomes" id="UP001320715"/>
    </source>
</evidence>
<dbReference type="NCBIfam" id="TIGR02117">
    <property type="entry name" value="chp_urease_rgn"/>
    <property type="match status" value="1"/>
</dbReference>
<dbReference type="Proteomes" id="UP001320715">
    <property type="component" value="Unassembled WGS sequence"/>
</dbReference>